<accession>A0A951QPA3</accession>
<protein>
    <submittedName>
        <fullName evidence="1">Uncharacterized protein</fullName>
    </submittedName>
</protein>
<gene>
    <name evidence="1" type="ORF">KME60_22090</name>
</gene>
<dbReference type="EMBL" id="JAHHGZ010000026">
    <property type="protein sequence ID" value="MBW4670024.1"/>
    <property type="molecule type" value="Genomic_DNA"/>
</dbReference>
<reference evidence="1" key="1">
    <citation type="submission" date="2021-05" db="EMBL/GenBank/DDBJ databases">
        <authorList>
            <person name="Pietrasiak N."/>
            <person name="Ward R."/>
            <person name="Stajich J.E."/>
            <person name="Kurbessoian T."/>
        </authorList>
    </citation>
    <scope>NUCLEOTIDE SEQUENCE</scope>
    <source>
        <strain evidence="1">GSE-NOS-MK-12-04C</strain>
    </source>
</reference>
<reference evidence="1" key="2">
    <citation type="journal article" date="2022" name="Microbiol. Resour. Announc.">
        <title>Metagenome Sequencing to Explore Phylogenomics of Terrestrial Cyanobacteria.</title>
        <authorList>
            <person name="Ward R.D."/>
            <person name="Stajich J.E."/>
            <person name="Johansen J.R."/>
            <person name="Huntemann M."/>
            <person name="Clum A."/>
            <person name="Foster B."/>
            <person name="Foster B."/>
            <person name="Roux S."/>
            <person name="Palaniappan K."/>
            <person name="Varghese N."/>
            <person name="Mukherjee S."/>
            <person name="Reddy T.B.K."/>
            <person name="Daum C."/>
            <person name="Copeland A."/>
            <person name="Chen I.A."/>
            <person name="Ivanova N.N."/>
            <person name="Kyrpides N.C."/>
            <person name="Shapiro N."/>
            <person name="Eloe-Fadrosh E.A."/>
            <person name="Pietrasiak N."/>
        </authorList>
    </citation>
    <scope>NUCLEOTIDE SEQUENCE</scope>
    <source>
        <strain evidence="1">GSE-NOS-MK-12-04C</strain>
    </source>
</reference>
<evidence type="ECO:0000313" key="2">
    <source>
        <dbReference type="Proteomes" id="UP000729701"/>
    </source>
</evidence>
<proteinExistence type="predicted"/>
<evidence type="ECO:0000313" key="1">
    <source>
        <dbReference type="EMBL" id="MBW4670024.1"/>
    </source>
</evidence>
<dbReference type="AlphaFoldDB" id="A0A951QPA3"/>
<dbReference type="Proteomes" id="UP000729701">
    <property type="component" value="Unassembled WGS sequence"/>
</dbReference>
<organism evidence="1 2">
    <name type="scientific">Cyanomargarita calcarea GSE-NOS-MK-12-04C</name>
    <dbReference type="NCBI Taxonomy" id="2839659"/>
    <lineage>
        <taxon>Bacteria</taxon>
        <taxon>Bacillati</taxon>
        <taxon>Cyanobacteriota</taxon>
        <taxon>Cyanophyceae</taxon>
        <taxon>Nostocales</taxon>
        <taxon>Cyanomargaritaceae</taxon>
        <taxon>Cyanomargarita</taxon>
    </lineage>
</organism>
<sequence>MKPVPVETTDGVKVEINPDAISEIVEVEKEKPGFLWFGGKEAEYEIHMVDGTTFRVEQNEHDKLKETD</sequence>
<name>A0A951QPA3_9CYAN</name>
<comment type="caution">
    <text evidence="1">The sequence shown here is derived from an EMBL/GenBank/DDBJ whole genome shotgun (WGS) entry which is preliminary data.</text>
</comment>